<accession>A0A3N5DN81</accession>
<organism evidence="1 2">
    <name type="scientific">Aurantiacibacter spongiae</name>
    <dbReference type="NCBI Taxonomy" id="2488860"/>
    <lineage>
        <taxon>Bacteria</taxon>
        <taxon>Pseudomonadati</taxon>
        <taxon>Pseudomonadota</taxon>
        <taxon>Alphaproteobacteria</taxon>
        <taxon>Sphingomonadales</taxon>
        <taxon>Erythrobacteraceae</taxon>
        <taxon>Aurantiacibacter</taxon>
    </lineage>
</organism>
<dbReference type="AlphaFoldDB" id="A0A3N5DN81"/>
<protein>
    <recommendedName>
        <fullName evidence="3">Lipoprotein</fullName>
    </recommendedName>
</protein>
<keyword evidence="2" id="KW-1185">Reference proteome</keyword>
<proteinExistence type="predicted"/>
<sequence>MKPTALILASILAGCSGSDEASQANHAALAANETLSEFDLETTNEFAKGKFLVRAARQAAGQSLDIAYARCTEISGSSVGHDCTYSLENAPDEMLNAKVVQCHMAFYFDDCSEQSSAPTKFND</sequence>
<dbReference type="RefSeq" id="WP_123881884.1">
    <property type="nucleotide sequence ID" value="NZ_RPFZ01000001.1"/>
</dbReference>
<dbReference type="PROSITE" id="PS51257">
    <property type="entry name" value="PROKAR_LIPOPROTEIN"/>
    <property type="match status" value="1"/>
</dbReference>
<comment type="caution">
    <text evidence="1">The sequence shown here is derived from an EMBL/GenBank/DDBJ whole genome shotgun (WGS) entry which is preliminary data.</text>
</comment>
<name>A0A3N5DN81_9SPHN</name>
<dbReference type="EMBL" id="RPFZ01000001">
    <property type="protein sequence ID" value="RPF72385.1"/>
    <property type="molecule type" value="Genomic_DNA"/>
</dbReference>
<reference evidence="1 2" key="1">
    <citation type="submission" date="2018-11" db="EMBL/GenBank/DDBJ databases">
        <title>Erythrobacter spongiae sp. nov., isolated from a marine sponge.</title>
        <authorList>
            <person name="Zhuang L."/>
            <person name="Luo L."/>
        </authorList>
    </citation>
    <scope>NUCLEOTIDE SEQUENCE [LARGE SCALE GENOMIC DNA]</scope>
    <source>
        <strain evidence="1 2">HN-E23</strain>
    </source>
</reference>
<gene>
    <name evidence="1" type="ORF">EG799_12670</name>
</gene>
<dbReference type="Proteomes" id="UP000275232">
    <property type="component" value="Unassembled WGS sequence"/>
</dbReference>
<evidence type="ECO:0000313" key="2">
    <source>
        <dbReference type="Proteomes" id="UP000275232"/>
    </source>
</evidence>
<evidence type="ECO:0008006" key="3">
    <source>
        <dbReference type="Google" id="ProtNLM"/>
    </source>
</evidence>
<evidence type="ECO:0000313" key="1">
    <source>
        <dbReference type="EMBL" id="RPF72385.1"/>
    </source>
</evidence>